<feature type="transmembrane region" description="Helical" evidence="1">
    <location>
        <begin position="362"/>
        <end position="387"/>
    </location>
</feature>
<keyword evidence="3" id="KW-1185">Reference proteome</keyword>
<dbReference type="Gene3D" id="3.30.70.1320">
    <property type="entry name" value="Multidrug efflux transporter AcrB pore domain like"/>
    <property type="match status" value="1"/>
</dbReference>
<dbReference type="SUPFAM" id="SSF82693">
    <property type="entry name" value="Multidrug efflux transporter AcrB pore domain, PN1, PN2, PC1 and PC2 subdomains"/>
    <property type="match status" value="1"/>
</dbReference>
<keyword evidence="1" id="KW-1133">Transmembrane helix</keyword>
<dbReference type="GO" id="GO:0005886">
    <property type="term" value="C:plasma membrane"/>
    <property type="evidence" value="ECO:0007669"/>
    <property type="project" value="TreeGrafter"/>
</dbReference>
<sequence length="389" mass="42344">MMHTTSSSPSGLIAWMAGNHVAANLLMFLLVIGGLIAANRITKEVFPSYDLDIVNISMSYPGASPEEVEQGIILAMEEEIRSLENIERVTSTANEGSASVRVELLSGVNPDKSLQEIKNGIDRITSFPDDVERPMVSLVSRRREVLRLALYGDLDEYSLFGLAETVREDLIRLPQINQVELGGTRAPELAIEVPQHVLRAHNLTLEEVADTVRKAAVDIPAGGIKTQGGEILLRTSERRETALEFSNLKVISQQDGTELSLSSIATIREALPKLIARPGITVSGPLRSPSIAPAIRRPSRSPRLCMPTWMNWLRLCLLGSSSPPLGTDLRCTRIGWIFFYATVLSACSLSSSPWGFSWNPGWLSGCLWGFPSLLSAPSLSSILSAAVSI</sequence>
<dbReference type="Gene3D" id="3.30.2090.10">
    <property type="entry name" value="Multidrug efflux transporter AcrB TolC docking domain, DN and DC subdomains"/>
    <property type="match status" value="1"/>
</dbReference>
<dbReference type="Proteomes" id="UP000287853">
    <property type="component" value="Unassembled WGS sequence"/>
</dbReference>
<name>A0A444IR85_9BACT</name>
<evidence type="ECO:0000313" key="2">
    <source>
        <dbReference type="EMBL" id="RWX43350.1"/>
    </source>
</evidence>
<evidence type="ECO:0000256" key="1">
    <source>
        <dbReference type="SAM" id="Phobius"/>
    </source>
</evidence>
<feature type="transmembrane region" description="Helical" evidence="1">
    <location>
        <begin position="12"/>
        <end position="38"/>
    </location>
</feature>
<comment type="caution">
    <text evidence="2">The sequence shown here is derived from an EMBL/GenBank/DDBJ whole genome shotgun (WGS) entry which is preliminary data.</text>
</comment>
<dbReference type="AlphaFoldDB" id="A0A444IR85"/>
<dbReference type="PANTHER" id="PTHR32063">
    <property type="match status" value="1"/>
</dbReference>
<dbReference type="SUPFAM" id="SSF82714">
    <property type="entry name" value="Multidrug efflux transporter AcrB TolC docking domain, DN and DC subdomains"/>
    <property type="match status" value="1"/>
</dbReference>
<dbReference type="EMBL" id="MTKO01000122">
    <property type="protein sequence ID" value="RWX43350.1"/>
    <property type="molecule type" value="Genomic_DNA"/>
</dbReference>
<dbReference type="InterPro" id="IPR027463">
    <property type="entry name" value="AcrB_DN_DC_subdom"/>
</dbReference>
<proteinExistence type="predicted"/>
<protein>
    <submittedName>
        <fullName evidence="2">AcrB/AcrD/AcrF family protein</fullName>
    </submittedName>
</protein>
<evidence type="ECO:0000313" key="3">
    <source>
        <dbReference type="Proteomes" id="UP000287853"/>
    </source>
</evidence>
<dbReference type="Pfam" id="PF00873">
    <property type="entry name" value="ACR_tran"/>
    <property type="match status" value="1"/>
</dbReference>
<keyword evidence="1" id="KW-0812">Transmembrane</keyword>
<dbReference type="PANTHER" id="PTHR32063:SF33">
    <property type="entry name" value="RND SUPERFAMILY EFFLUX PUMP PERMEASE COMPONENT"/>
    <property type="match status" value="1"/>
</dbReference>
<dbReference type="GO" id="GO:0042910">
    <property type="term" value="F:xenobiotic transmembrane transporter activity"/>
    <property type="evidence" value="ECO:0007669"/>
    <property type="project" value="TreeGrafter"/>
</dbReference>
<feature type="transmembrane region" description="Helical" evidence="1">
    <location>
        <begin position="337"/>
        <end position="356"/>
    </location>
</feature>
<keyword evidence="1" id="KW-0472">Membrane</keyword>
<reference evidence="2 3" key="1">
    <citation type="submission" date="2017-01" db="EMBL/GenBank/DDBJ databases">
        <title>The cable genome- insights into the physiology and evolution of filamentous bacteria capable of sulfide oxidation via long distance electron transfer.</title>
        <authorList>
            <person name="Schreiber L."/>
            <person name="Bjerg J.T."/>
            <person name="Boggild A."/>
            <person name="Van De Vossenberg J."/>
            <person name="Meysman F."/>
            <person name="Nielsen L.P."/>
            <person name="Schramm A."/>
            <person name="Kjeldsen K.U."/>
        </authorList>
    </citation>
    <scope>NUCLEOTIDE SEQUENCE [LARGE SCALE GENOMIC DNA]</scope>
    <source>
        <strain evidence="2">MCF</strain>
    </source>
</reference>
<dbReference type="Gene3D" id="3.30.70.1430">
    <property type="entry name" value="Multidrug efflux transporter AcrB pore domain"/>
    <property type="match status" value="1"/>
</dbReference>
<organism evidence="2 3">
    <name type="scientific">Candidatus Electrothrix aarhusensis</name>
    <dbReference type="NCBI Taxonomy" id="1859131"/>
    <lineage>
        <taxon>Bacteria</taxon>
        <taxon>Pseudomonadati</taxon>
        <taxon>Thermodesulfobacteriota</taxon>
        <taxon>Desulfobulbia</taxon>
        <taxon>Desulfobulbales</taxon>
        <taxon>Desulfobulbaceae</taxon>
        <taxon>Candidatus Electrothrix</taxon>
    </lineage>
</organism>
<accession>A0A444IR85</accession>
<dbReference type="InterPro" id="IPR001036">
    <property type="entry name" value="Acrflvin-R"/>
</dbReference>
<dbReference type="Gene3D" id="1.20.1640.10">
    <property type="entry name" value="Multidrug efflux transporter AcrB transmembrane domain"/>
    <property type="match status" value="1"/>
</dbReference>
<gene>
    <name evidence="2" type="ORF">H206_02773</name>
</gene>